<evidence type="ECO:0000256" key="1">
    <source>
        <dbReference type="SAM" id="MobiDB-lite"/>
    </source>
</evidence>
<organism evidence="2 3">
    <name type="scientific">Actinomadura viridis</name>
    <dbReference type="NCBI Taxonomy" id="58110"/>
    <lineage>
        <taxon>Bacteria</taxon>
        <taxon>Bacillati</taxon>
        <taxon>Actinomycetota</taxon>
        <taxon>Actinomycetes</taxon>
        <taxon>Streptosporangiales</taxon>
        <taxon>Thermomonosporaceae</taxon>
        <taxon>Actinomadura</taxon>
    </lineage>
</organism>
<dbReference type="AlphaFoldDB" id="A0A931GMQ3"/>
<reference evidence="2" key="1">
    <citation type="submission" date="2020-11" db="EMBL/GenBank/DDBJ databases">
        <title>Sequencing the genomes of 1000 actinobacteria strains.</title>
        <authorList>
            <person name="Klenk H.-P."/>
        </authorList>
    </citation>
    <scope>NUCLEOTIDE SEQUENCE</scope>
    <source>
        <strain evidence="2">DSM 43175</strain>
    </source>
</reference>
<accession>A0A931GMQ3</accession>
<sequence>MAGEHPGPELRASAEILFTATVKADELRFHEVPESSVEFSGDADGSSTSGSVRTNLPDEVETNVTYRDVRIDYAIAAKLAEPDDDDRP</sequence>
<comment type="caution">
    <text evidence="2">The sequence shown here is derived from an EMBL/GenBank/DDBJ whole genome shotgun (WGS) entry which is preliminary data.</text>
</comment>
<dbReference type="RefSeq" id="WP_197014437.1">
    <property type="nucleotide sequence ID" value="NZ_BAABES010000012.1"/>
</dbReference>
<evidence type="ECO:0000313" key="2">
    <source>
        <dbReference type="EMBL" id="MBG6092225.1"/>
    </source>
</evidence>
<proteinExistence type="predicted"/>
<keyword evidence="3" id="KW-1185">Reference proteome</keyword>
<evidence type="ECO:0000313" key="3">
    <source>
        <dbReference type="Proteomes" id="UP000614047"/>
    </source>
</evidence>
<protein>
    <submittedName>
        <fullName evidence="2">Uncharacterized protein</fullName>
    </submittedName>
</protein>
<dbReference type="Proteomes" id="UP000614047">
    <property type="component" value="Unassembled WGS sequence"/>
</dbReference>
<feature type="region of interest" description="Disordered" evidence="1">
    <location>
        <begin position="33"/>
        <end position="58"/>
    </location>
</feature>
<gene>
    <name evidence="2" type="ORF">IW256_006338</name>
</gene>
<name>A0A931GMQ3_9ACTN</name>
<feature type="compositionally biased region" description="Low complexity" evidence="1">
    <location>
        <begin position="40"/>
        <end position="51"/>
    </location>
</feature>
<dbReference type="EMBL" id="JADOUA010000001">
    <property type="protein sequence ID" value="MBG6092225.1"/>
    <property type="molecule type" value="Genomic_DNA"/>
</dbReference>